<evidence type="ECO:0000313" key="16">
    <source>
        <dbReference type="Proteomes" id="UP000766246"/>
    </source>
</evidence>
<dbReference type="GO" id="GO:0030158">
    <property type="term" value="F:protein xylosyltransferase activity"/>
    <property type="evidence" value="ECO:0007669"/>
    <property type="project" value="InterPro"/>
</dbReference>
<keyword evidence="4 15" id="KW-0808">Transferase</keyword>
<keyword evidence="6" id="KW-0479">Metal-binding</keyword>
<evidence type="ECO:0000313" key="15">
    <source>
        <dbReference type="EMBL" id="MBE5919038.1"/>
    </source>
</evidence>
<evidence type="ECO:0000256" key="6">
    <source>
        <dbReference type="ARBA" id="ARBA00022723"/>
    </source>
</evidence>
<dbReference type="Pfam" id="PF02485">
    <property type="entry name" value="Branch"/>
    <property type="match status" value="1"/>
</dbReference>
<dbReference type="GO" id="GO:0046872">
    <property type="term" value="F:metal ion binding"/>
    <property type="evidence" value="ECO:0007669"/>
    <property type="project" value="UniProtKB-KW"/>
</dbReference>
<dbReference type="AlphaFoldDB" id="A0A927YQ19"/>
<keyword evidence="7" id="KW-0256">Endoplasmic reticulum</keyword>
<evidence type="ECO:0000256" key="11">
    <source>
        <dbReference type="ARBA" id="ARBA00023136"/>
    </source>
</evidence>
<comment type="subcellular location">
    <subcellularLocation>
        <location evidence="2">Endoplasmic reticulum membrane</location>
        <topology evidence="2">Single-pass type II membrane protein</topology>
    </subcellularLocation>
    <subcellularLocation>
        <location evidence="1">Golgi apparatus membrane</location>
        <topology evidence="1">Single-pass type II membrane protein</topology>
    </subcellularLocation>
</comment>
<gene>
    <name evidence="15" type="ORF">E7272_04260</name>
</gene>
<dbReference type="GO" id="GO:0015012">
    <property type="term" value="P:heparan sulfate proteoglycan biosynthetic process"/>
    <property type="evidence" value="ECO:0007669"/>
    <property type="project" value="TreeGrafter"/>
</dbReference>
<evidence type="ECO:0000256" key="5">
    <source>
        <dbReference type="ARBA" id="ARBA00022692"/>
    </source>
</evidence>
<accession>A0A927YQ19</accession>
<dbReference type="Proteomes" id="UP000766246">
    <property type="component" value="Unassembled WGS sequence"/>
</dbReference>
<evidence type="ECO:0000256" key="1">
    <source>
        <dbReference type="ARBA" id="ARBA00004323"/>
    </source>
</evidence>
<dbReference type="InterPro" id="IPR043538">
    <property type="entry name" value="XYLT"/>
</dbReference>
<evidence type="ECO:0000256" key="7">
    <source>
        <dbReference type="ARBA" id="ARBA00022824"/>
    </source>
</evidence>
<dbReference type="EMBL" id="SVER01000008">
    <property type="protein sequence ID" value="MBE5919038.1"/>
    <property type="molecule type" value="Genomic_DNA"/>
</dbReference>
<protein>
    <recommendedName>
        <fullName evidence="14">Peptide O-xylosyltransferase</fullName>
    </recommendedName>
</protein>
<keyword evidence="9" id="KW-1133">Transmembrane helix</keyword>
<keyword evidence="11" id="KW-0472">Membrane</keyword>
<name>A0A927YQ19_9FIRM</name>
<keyword evidence="3" id="KW-0328">Glycosyltransferase</keyword>
<dbReference type="GO" id="GO:0016020">
    <property type="term" value="C:membrane"/>
    <property type="evidence" value="ECO:0007669"/>
    <property type="project" value="InterPro"/>
</dbReference>
<reference evidence="15" key="1">
    <citation type="submission" date="2019-04" db="EMBL/GenBank/DDBJ databases">
        <title>Evolution of Biomass-Degrading Anaerobic Consortia Revealed by Metagenomics.</title>
        <authorList>
            <person name="Peng X."/>
        </authorList>
    </citation>
    <scope>NUCLEOTIDE SEQUENCE</scope>
    <source>
        <strain evidence="15">SIG311</strain>
    </source>
</reference>
<evidence type="ECO:0000256" key="9">
    <source>
        <dbReference type="ARBA" id="ARBA00022989"/>
    </source>
</evidence>
<evidence type="ECO:0000256" key="4">
    <source>
        <dbReference type="ARBA" id="ARBA00022679"/>
    </source>
</evidence>
<keyword evidence="10" id="KW-0333">Golgi apparatus</keyword>
<evidence type="ECO:0000256" key="8">
    <source>
        <dbReference type="ARBA" id="ARBA00022968"/>
    </source>
</evidence>
<evidence type="ECO:0000256" key="2">
    <source>
        <dbReference type="ARBA" id="ARBA00004648"/>
    </source>
</evidence>
<evidence type="ECO:0000256" key="14">
    <source>
        <dbReference type="ARBA" id="ARBA00042865"/>
    </source>
</evidence>
<dbReference type="PANTHER" id="PTHR46025">
    <property type="entry name" value="XYLOSYLTRANSFERASE OXT"/>
    <property type="match status" value="1"/>
</dbReference>
<evidence type="ECO:0000256" key="12">
    <source>
        <dbReference type="ARBA" id="ARBA00023157"/>
    </source>
</evidence>
<dbReference type="InterPro" id="IPR003406">
    <property type="entry name" value="Glyco_trans_14"/>
</dbReference>
<keyword evidence="12" id="KW-1015">Disulfide bond</keyword>
<evidence type="ECO:0000256" key="10">
    <source>
        <dbReference type="ARBA" id="ARBA00023034"/>
    </source>
</evidence>
<evidence type="ECO:0000256" key="3">
    <source>
        <dbReference type="ARBA" id="ARBA00022676"/>
    </source>
</evidence>
<evidence type="ECO:0000256" key="13">
    <source>
        <dbReference type="ARBA" id="ARBA00023180"/>
    </source>
</evidence>
<sequence>MKHAYLVIAHNQFELLKELVLLLESQSDNDFYIHIDKKANVEDFTKLLDLEKYTNIHIIQKHSVTWGGHSQIECELTLLEAALSSDTEYDYLHIISGVDLPVKSMEYVNDFFEKNKGKEFLYFDVYQDRKNIFSRCKEYHLFQEKLGRKEEGLLYNIERYFIHLQKKLHVNRVKNIEQYLGKGANWVTITSGFAEYVVRNKKIIKKYFWHTRCADEVFMHTLFNMSPYKENLYIPGEDEGIKYTNMVYTDWERGNPYILQDEDIDSLIKSPYLFARKFDNNISIERLKEKIL</sequence>
<proteinExistence type="predicted"/>
<keyword evidence="5" id="KW-0812">Transmembrane</keyword>
<organism evidence="15 16">
    <name type="scientific">Pseudobutyrivibrio ruminis</name>
    <dbReference type="NCBI Taxonomy" id="46206"/>
    <lineage>
        <taxon>Bacteria</taxon>
        <taxon>Bacillati</taxon>
        <taxon>Bacillota</taxon>
        <taxon>Clostridia</taxon>
        <taxon>Lachnospirales</taxon>
        <taxon>Lachnospiraceae</taxon>
        <taxon>Pseudobutyrivibrio</taxon>
    </lineage>
</organism>
<dbReference type="PANTHER" id="PTHR46025:SF3">
    <property type="entry name" value="XYLOSYLTRANSFERASE OXT"/>
    <property type="match status" value="1"/>
</dbReference>
<keyword evidence="8" id="KW-0735">Signal-anchor</keyword>
<keyword evidence="13" id="KW-0325">Glycoprotein</keyword>
<dbReference type="GO" id="GO:0050650">
    <property type="term" value="P:chondroitin sulfate proteoglycan biosynthetic process"/>
    <property type="evidence" value="ECO:0007669"/>
    <property type="project" value="TreeGrafter"/>
</dbReference>
<comment type="caution">
    <text evidence="15">The sequence shown here is derived from an EMBL/GenBank/DDBJ whole genome shotgun (WGS) entry which is preliminary data.</text>
</comment>